<dbReference type="AlphaFoldDB" id="A0A0F3H055"/>
<protein>
    <submittedName>
        <fullName evidence="7">Dynamin, GTPase region domain protein</fullName>
    </submittedName>
</protein>
<dbReference type="GO" id="GO:0003924">
    <property type="term" value="F:GTPase activity"/>
    <property type="evidence" value="ECO:0007669"/>
    <property type="project" value="InterPro"/>
</dbReference>
<dbReference type="GO" id="GO:0016020">
    <property type="term" value="C:membrane"/>
    <property type="evidence" value="ECO:0007669"/>
    <property type="project" value="UniProtKB-SubCell"/>
</dbReference>
<dbReference type="InterPro" id="IPR045063">
    <property type="entry name" value="Dynamin_N"/>
</dbReference>
<accession>A0A0F3H055</accession>
<comment type="caution">
    <text evidence="7">The sequence shown here is derived from an EMBL/GenBank/DDBJ whole genome shotgun (WGS) entry which is preliminary data.</text>
</comment>
<dbReference type="PANTHER" id="PTHR10465:SF0">
    <property type="entry name" value="SARCALUMENIN"/>
    <property type="match status" value="1"/>
</dbReference>
<evidence type="ECO:0000256" key="3">
    <source>
        <dbReference type="ARBA" id="ARBA00022801"/>
    </source>
</evidence>
<dbReference type="InterPro" id="IPR027417">
    <property type="entry name" value="P-loop_NTPase"/>
</dbReference>
<evidence type="ECO:0000256" key="4">
    <source>
        <dbReference type="ARBA" id="ARBA00023134"/>
    </source>
</evidence>
<dbReference type="GO" id="GO:0005525">
    <property type="term" value="F:GTP binding"/>
    <property type="evidence" value="ECO:0007669"/>
    <property type="project" value="UniProtKB-KW"/>
</dbReference>
<proteinExistence type="predicted"/>
<dbReference type="Gene3D" id="3.40.50.300">
    <property type="entry name" value="P-loop containing nucleotide triphosphate hydrolases"/>
    <property type="match status" value="1"/>
</dbReference>
<keyword evidence="8" id="KW-1185">Reference proteome</keyword>
<dbReference type="EMBL" id="LACI01000098">
    <property type="protein sequence ID" value="KJU87604.1"/>
    <property type="molecule type" value="Genomic_DNA"/>
</dbReference>
<reference evidence="7 8" key="1">
    <citation type="submission" date="2015-02" db="EMBL/GenBank/DDBJ databases">
        <title>Single-cell genomics of uncultivated deep-branching MTB reveals a conserved set of magnetosome genes.</title>
        <authorList>
            <person name="Kolinko S."/>
            <person name="Richter M."/>
            <person name="Glockner F.O."/>
            <person name="Brachmann A."/>
            <person name="Schuler D."/>
        </authorList>
    </citation>
    <scope>NUCLEOTIDE SEQUENCE [LARGE SCALE GENOMIC DNA]</scope>
    <source>
        <strain evidence="7">TM-1</strain>
    </source>
</reference>
<evidence type="ECO:0000256" key="2">
    <source>
        <dbReference type="ARBA" id="ARBA00022741"/>
    </source>
</evidence>
<evidence type="ECO:0000313" key="7">
    <source>
        <dbReference type="EMBL" id="KJU87604.1"/>
    </source>
</evidence>
<sequence>MLDSDNLKINEFLANITTILYRLSGLGIAQLNRRIANLENNIEAFSKNIIKCGLVGITSSGKSSLLNVLLGAGVKVLKEQSKATTNMIVFCSKSDEPQLEIHFENAPPIKKRGQKALEDSIWQYTSEDENPQNRYNVKYLRIGLPTLLLDKGIEIADTPGLDAYGLKEHEDLTLREFLPQADLIIYMSSIRSPMKETDRRILNQIMDAEQRIIFVQTCKGAVVEQTYGDGASEPVVTLLDNYKNDFERAINPYSKLKDAPIVQVETTTAFNYLRTGELTQWQDSGLEDLIYVVKSVTKELQSEFTLRNLRKTIDETKTLNNLIKNTIRQESKKEVYVEERTGYLKVLKDYHGIIVGNKNTVVSHWTDKLSYLALYNKYSSELSRLFTYRYDYNPMHDKGFIARAHAIGEEIKRIKTDFLNALDNARDIYRQHFTDLGLEIRRTDIQNLNKSSFFLPNVQKKRIAEAIEGTKSPTKLSFWREHKEGEGEYIDKTRYIDDLRVSLKLFFEPLLKHLQWWDGMIFYTFIAPLQSKISAIEDDISKIERAPTYAETQCRGLEVIGMDIDKLLEDISCLHNENKQRLGIGNNIIYARKSSAERKKAPHRSLFIQLGNRLFEGLFHFYYLKCLSGISGKERKTVVFVGDDYDSQVNFLRRLMRLTDEAVSPLTETEPPFALNVQDSDTDIRAVTIDGELSNRVSFYVLGNGLKSLEVARANNLCQRADVIQLLVSDLHRVGSALTDIVERNLFFNLIHQHRDKLLLLYPGAAHFQKDRLHIMFDEAISEVNKIFHPGGVKWFIYENFEIRYNYFNEFAQKILRENLKADQCIRDWRYQGIPLDDPFDEYMLKEQFELLARK</sequence>
<comment type="subcellular location">
    <subcellularLocation>
        <location evidence="1">Membrane</location>
    </subcellularLocation>
</comment>
<gene>
    <name evidence="7" type="ORF">MBAV_000199</name>
</gene>
<dbReference type="Proteomes" id="UP000033423">
    <property type="component" value="Unassembled WGS sequence"/>
</dbReference>
<name>A0A0F3H055_9BACT</name>
<evidence type="ECO:0000256" key="1">
    <source>
        <dbReference type="ARBA" id="ARBA00004370"/>
    </source>
</evidence>
<evidence type="ECO:0000313" key="8">
    <source>
        <dbReference type="Proteomes" id="UP000033423"/>
    </source>
</evidence>
<evidence type="ECO:0000259" key="6">
    <source>
        <dbReference type="Pfam" id="PF00350"/>
    </source>
</evidence>
<organism evidence="7 8">
    <name type="scientific">Candidatus Magnetobacterium bavaricum</name>
    <dbReference type="NCBI Taxonomy" id="29290"/>
    <lineage>
        <taxon>Bacteria</taxon>
        <taxon>Pseudomonadati</taxon>
        <taxon>Nitrospirota</taxon>
        <taxon>Thermodesulfovibrionia</taxon>
        <taxon>Thermodesulfovibrionales</taxon>
        <taxon>Candidatus Magnetobacteriaceae</taxon>
        <taxon>Candidatus Magnetobacterium</taxon>
    </lineage>
</organism>
<keyword evidence="5" id="KW-0472">Membrane</keyword>
<evidence type="ECO:0000256" key="5">
    <source>
        <dbReference type="ARBA" id="ARBA00023136"/>
    </source>
</evidence>
<feature type="domain" description="Dynamin N-terminal" evidence="6">
    <location>
        <begin position="54"/>
        <end position="215"/>
    </location>
</feature>
<keyword evidence="4" id="KW-0342">GTP-binding</keyword>
<keyword evidence="3" id="KW-0378">Hydrolase</keyword>
<dbReference type="SUPFAM" id="SSF52540">
    <property type="entry name" value="P-loop containing nucleoside triphosphate hydrolases"/>
    <property type="match status" value="1"/>
</dbReference>
<dbReference type="Pfam" id="PF00350">
    <property type="entry name" value="Dynamin_N"/>
    <property type="match status" value="1"/>
</dbReference>
<keyword evidence="2" id="KW-0547">Nucleotide-binding</keyword>
<dbReference type="PANTHER" id="PTHR10465">
    <property type="entry name" value="TRANSMEMBRANE GTPASE FZO1"/>
    <property type="match status" value="1"/>
</dbReference>
<dbReference type="InterPro" id="IPR027094">
    <property type="entry name" value="Mitofusin_fam"/>
</dbReference>